<dbReference type="PANTHER" id="PTHR46268">
    <property type="entry name" value="STRESS RESPONSE PROTEIN NHAX"/>
    <property type="match status" value="1"/>
</dbReference>
<protein>
    <submittedName>
        <fullName evidence="3">Universal stress protein</fullName>
    </submittedName>
</protein>
<gene>
    <name evidence="3" type="ORF">CIT40_23695</name>
</gene>
<name>A0A2U8PY17_9BRAD</name>
<evidence type="ECO:0000259" key="2">
    <source>
        <dbReference type="Pfam" id="PF00582"/>
    </source>
</evidence>
<dbReference type="KEGG" id="brq:CIT40_23695"/>
<dbReference type="SUPFAM" id="SSF52402">
    <property type="entry name" value="Adenine nucleotide alpha hydrolases-like"/>
    <property type="match status" value="2"/>
</dbReference>
<evidence type="ECO:0000313" key="4">
    <source>
        <dbReference type="Proteomes" id="UP000215884"/>
    </source>
</evidence>
<dbReference type="Proteomes" id="UP000215884">
    <property type="component" value="Chromosome"/>
</dbReference>
<dbReference type="PANTHER" id="PTHR46268:SF15">
    <property type="entry name" value="UNIVERSAL STRESS PROTEIN HP_0031"/>
    <property type="match status" value="1"/>
</dbReference>
<dbReference type="AlphaFoldDB" id="A0A2U8PY17"/>
<feature type="domain" description="UspA" evidence="2">
    <location>
        <begin position="151"/>
        <end position="270"/>
    </location>
</feature>
<dbReference type="CDD" id="cd00293">
    <property type="entry name" value="USP-like"/>
    <property type="match status" value="1"/>
</dbReference>
<accession>A0A2U8PY17</accession>
<dbReference type="Gene3D" id="3.40.50.12370">
    <property type="match status" value="1"/>
</dbReference>
<evidence type="ECO:0000256" key="1">
    <source>
        <dbReference type="ARBA" id="ARBA00008791"/>
    </source>
</evidence>
<reference evidence="3 4" key="1">
    <citation type="journal article" date="2017" name="Syst. Appl. Microbiol.">
        <title>Soybeans inoculated with root zone soils of Canadian native legumes harbour diverse and novel Bradyrhizobium spp. that possess agricultural potential.</title>
        <authorList>
            <person name="Bromfield E.S.P."/>
            <person name="Cloutier S."/>
            <person name="Tambong J.T."/>
            <person name="Tran Thi T.V."/>
        </authorList>
    </citation>
    <scope>NUCLEOTIDE SEQUENCE [LARGE SCALE GENOMIC DNA]</scope>
    <source>
        <strain evidence="3 4">39S1MB</strain>
    </source>
</reference>
<evidence type="ECO:0000313" key="3">
    <source>
        <dbReference type="EMBL" id="AWM02733.1"/>
    </source>
</evidence>
<sequence>MSLASVMVYVDSQQQDEGQIAVAEGVANRFGAALLGVSAIAIEPPFVAEGVIIEQTTADDLERIRATLSAKEAWFRRIVRLPSEKVEWRWAIGFPTEFLVEQSRAADLVVVRRSQLKARSNHYLDAAGAMLRLGRPILAVPEGVTTLSGDRIVVGWKDAREARLAVRDALPFLTRASQVTIAEICTSSEQDSARDRVRDVARYLQRHGVNCQHEVRVHTAEPDAGYLVRLAADVGADLVVTGGYGHSRLGEWIFGGMTQSLLQQAPACLLMSH</sequence>
<keyword evidence="4" id="KW-1185">Reference proteome</keyword>
<dbReference type="OrthoDB" id="9804721at2"/>
<dbReference type="RefSeq" id="WP_094891159.1">
    <property type="nucleotide sequence ID" value="NZ_CP029426.2"/>
</dbReference>
<proteinExistence type="inferred from homology"/>
<organism evidence="3 4">
    <name type="scientific">Bradyrhizobium amphicarpaeae</name>
    <dbReference type="NCBI Taxonomy" id="1404768"/>
    <lineage>
        <taxon>Bacteria</taxon>
        <taxon>Pseudomonadati</taxon>
        <taxon>Pseudomonadota</taxon>
        <taxon>Alphaproteobacteria</taxon>
        <taxon>Hyphomicrobiales</taxon>
        <taxon>Nitrobacteraceae</taxon>
        <taxon>Bradyrhizobium</taxon>
    </lineage>
</organism>
<reference evidence="3 4" key="2">
    <citation type="journal article" date="2019" name="Int. J. Syst. Evol. Microbiol.">
        <title>Description and complete genome sequence of Bradyrhizobium amphicarpaeae sp. nov., harbouring photosystem and nitrogen-fixation genes.</title>
        <authorList>
            <person name="Bromfield E.S.P."/>
            <person name="Cloutier S."/>
            <person name="Nguyen H.D.T."/>
        </authorList>
    </citation>
    <scope>NUCLEOTIDE SEQUENCE [LARGE SCALE GENOMIC DNA]</scope>
    <source>
        <strain evidence="3 4">39S1MB</strain>
    </source>
</reference>
<dbReference type="InterPro" id="IPR006016">
    <property type="entry name" value="UspA"/>
</dbReference>
<dbReference type="EMBL" id="CP029426">
    <property type="protein sequence ID" value="AWM02733.1"/>
    <property type="molecule type" value="Genomic_DNA"/>
</dbReference>
<dbReference type="Pfam" id="PF00582">
    <property type="entry name" value="Usp"/>
    <property type="match status" value="1"/>
</dbReference>
<comment type="similarity">
    <text evidence="1">Belongs to the universal stress protein A family.</text>
</comment>